<dbReference type="HAMAP" id="MF_00161">
    <property type="entry name" value="LspA"/>
    <property type="match status" value="1"/>
</dbReference>
<feature type="compositionally biased region" description="Basic and acidic residues" evidence="11">
    <location>
        <begin position="27"/>
        <end position="37"/>
    </location>
</feature>
<comment type="similarity">
    <text evidence="1 9 10">Belongs to the peptidase A8 family.</text>
</comment>
<evidence type="ECO:0000256" key="9">
    <source>
        <dbReference type="HAMAP-Rule" id="MF_00161"/>
    </source>
</evidence>
<evidence type="ECO:0000256" key="10">
    <source>
        <dbReference type="RuleBase" id="RU004181"/>
    </source>
</evidence>
<name>A0ABP6X654_9ACTN</name>
<feature type="transmembrane region" description="Helical" evidence="9">
    <location>
        <begin position="137"/>
        <end position="158"/>
    </location>
</feature>
<feature type="transmembrane region" description="Helical" evidence="9">
    <location>
        <begin position="164"/>
        <end position="186"/>
    </location>
</feature>
<feature type="transmembrane region" description="Helical" evidence="9">
    <location>
        <begin position="207"/>
        <end position="228"/>
    </location>
</feature>
<evidence type="ECO:0000256" key="6">
    <source>
        <dbReference type="ARBA" id="ARBA00022801"/>
    </source>
</evidence>
<comment type="pathway">
    <text evidence="9">Protein modification; lipoprotein biosynthesis (signal peptide cleavage).</text>
</comment>
<dbReference type="InterPro" id="IPR001872">
    <property type="entry name" value="Peptidase_A8"/>
</dbReference>
<keyword evidence="5 9" id="KW-0064">Aspartyl protease</keyword>
<evidence type="ECO:0000313" key="13">
    <source>
        <dbReference type="Proteomes" id="UP001500767"/>
    </source>
</evidence>
<proteinExistence type="inferred from homology"/>
<comment type="caution">
    <text evidence="12">The sequence shown here is derived from an EMBL/GenBank/DDBJ whole genome shotgun (WGS) entry which is preliminary data.</text>
</comment>
<dbReference type="PANTHER" id="PTHR33695">
    <property type="entry name" value="LIPOPROTEIN SIGNAL PEPTIDASE"/>
    <property type="match status" value="1"/>
</dbReference>
<protein>
    <recommendedName>
        <fullName evidence="9">Lipoprotein signal peptidase</fullName>
        <ecNumber evidence="9">3.4.23.36</ecNumber>
    </recommendedName>
    <alternativeName>
        <fullName evidence="9">Prolipoprotein signal peptidase</fullName>
    </alternativeName>
    <alternativeName>
        <fullName evidence="9">Signal peptidase II</fullName>
        <shortName evidence="9">SPase II</shortName>
    </alternativeName>
</protein>
<keyword evidence="4 9" id="KW-0812">Transmembrane</keyword>
<feature type="compositionally biased region" description="Low complexity" evidence="11">
    <location>
        <begin position="51"/>
        <end position="74"/>
    </location>
</feature>
<gene>
    <name evidence="9" type="primary">lspA</name>
    <name evidence="12" type="ORF">GCM10022197_16540</name>
</gene>
<evidence type="ECO:0000256" key="3">
    <source>
        <dbReference type="ARBA" id="ARBA00022670"/>
    </source>
</evidence>
<comment type="function">
    <text evidence="9">This protein specifically catalyzes the removal of signal peptides from prolipoproteins.</text>
</comment>
<keyword evidence="7 9" id="KW-1133">Transmembrane helix</keyword>
<keyword evidence="13" id="KW-1185">Reference proteome</keyword>
<dbReference type="Pfam" id="PF01252">
    <property type="entry name" value="Peptidase_A8"/>
    <property type="match status" value="1"/>
</dbReference>
<evidence type="ECO:0000313" key="12">
    <source>
        <dbReference type="EMBL" id="GAA3561606.1"/>
    </source>
</evidence>
<feature type="active site" evidence="9">
    <location>
        <position position="198"/>
    </location>
</feature>
<reference evidence="13" key="1">
    <citation type="journal article" date="2019" name="Int. J. Syst. Evol. Microbiol.">
        <title>The Global Catalogue of Microorganisms (GCM) 10K type strain sequencing project: providing services to taxonomists for standard genome sequencing and annotation.</title>
        <authorList>
            <consortium name="The Broad Institute Genomics Platform"/>
            <consortium name="The Broad Institute Genome Sequencing Center for Infectious Disease"/>
            <person name="Wu L."/>
            <person name="Ma J."/>
        </authorList>
    </citation>
    <scope>NUCLEOTIDE SEQUENCE [LARGE SCALE GENOMIC DNA]</scope>
    <source>
        <strain evidence="13">JCM 16540</strain>
    </source>
</reference>
<evidence type="ECO:0000256" key="2">
    <source>
        <dbReference type="ARBA" id="ARBA00022475"/>
    </source>
</evidence>
<dbReference type="PRINTS" id="PR00781">
    <property type="entry name" value="LIPOSIGPTASE"/>
</dbReference>
<evidence type="ECO:0000256" key="7">
    <source>
        <dbReference type="ARBA" id="ARBA00022989"/>
    </source>
</evidence>
<evidence type="ECO:0000256" key="8">
    <source>
        <dbReference type="ARBA" id="ARBA00023136"/>
    </source>
</evidence>
<comment type="caution">
    <text evidence="9">Lacks conserved residue(s) required for the propagation of feature annotation.</text>
</comment>
<feature type="region of interest" description="Disordered" evidence="11">
    <location>
        <begin position="1"/>
        <end position="76"/>
    </location>
</feature>
<dbReference type="Proteomes" id="UP001500767">
    <property type="component" value="Unassembled WGS sequence"/>
</dbReference>
<dbReference type="RefSeq" id="WP_344741774.1">
    <property type="nucleotide sequence ID" value="NZ_BAAAYR010000001.1"/>
</dbReference>
<comment type="catalytic activity">
    <reaction evidence="9">
        <text>Release of signal peptides from bacterial membrane prolipoproteins. Hydrolyzes -Xaa-Yaa-Zaa-|-(S,diacylglyceryl)Cys-, in which Xaa is hydrophobic (preferably Leu), and Yaa (Ala or Ser) and Zaa (Gly or Ala) have small, neutral side chains.</text>
        <dbReference type="EC" id="3.4.23.36"/>
    </reaction>
</comment>
<keyword evidence="8 9" id="KW-0472">Membrane</keyword>
<keyword evidence="2 9" id="KW-1003">Cell membrane</keyword>
<dbReference type="PANTHER" id="PTHR33695:SF1">
    <property type="entry name" value="LIPOPROTEIN SIGNAL PEPTIDASE"/>
    <property type="match status" value="1"/>
</dbReference>
<sequence length="249" mass="25271">MRDLQAARRAPLNPSAPAGAEGPGSDDAGRATEHRVDAGTGDVPAAGSGEAGAALDPAGATTTGPADGAAPTLGERPPPRLWPLCSSVALLGLAVDVYTKFLAVQQLEPGVGVPLLGGLLTLRLIRNPGAAFSTGEGVTWVFAVAAILVLGFVLIRLVPRLGHIGWAVALGLLVAGVSGNLVDRLFRAPAPFRGHVVDFLQLPHWPIFNVADMCITSAAVLVVVLSVIKNVGIDGRRGGETPASSPASS</sequence>
<evidence type="ECO:0000256" key="1">
    <source>
        <dbReference type="ARBA" id="ARBA00006139"/>
    </source>
</evidence>
<keyword evidence="6 9" id="KW-0378">Hydrolase</keyword>
<evidence type="ECO:0000256" key="11">
    <source>
        <dbReference type="SAM" id="MobiDB-lite"/>
    </source>
</evidence>
<comment type="subcellular location">
    <subcellularLocation>
        <location evidence="9">Cell membrane</location>
        <topology evidence="9">Multi-pass membrane protein</topology>
    </subcellularLocation>
</comment>
<feature type="active site" evidence="9">
    <location>
        <position position="212"/>
    </location>
</feature>
<accession>A0ABP6X654</accession>
<keyword evidence="3 9" id="KW-0645">Protease</keyword>
<organism evidence="12 13">
    <name type="scientific">Microlunatus spumicola</name>
    <dbReference type="NCBI Taxonomy" id="81499"/>
    <lineage>
        <taxon>Bacteria</taxon>
        <taxon>Bacillati</taxon>
        <taxon>Actinomycetota</taxon>
        <taxon>Actinomycetes</taxon>
        <taxon>Propionibacteriales</taxon>
        <taxon>Propionibacteriaceae</taxon>
        <taxon>Microlunatus</taxon>
    </lineage>
</organism>
<dbReference type="EC" id="3.4.23.36" evidence="9"/>
<dbReference type="EMBL" id="BAAAYR010000001">
    <property type="protein sequence ID" value="GAA3561606.1"/>
    <property type="molecule type" value="Genomic_DNA"/>
</dbReference>
<evidence type="ECO:0000256" key="4">
    <source>
        <dbReference type="ARBA" id="ARBA00022692"/>
    </source>
</evidence>
<evidence type="ECO:0000256" key="5">
    <source>
        <dbReference type="ARBA" id="ARBA00022750"/>
    </source>
</evidence>